<evidence type="ECO:0000259" key="3">
    <source>
        <dbReference type="Pfam" id="PF25087"/>
    </source>
</evidence>
<dbReference type="PANTHER" id="PTHR22572">
    <property type="entry name" value="SUGAR-1-PHOSPHATE GUANYL TRANSFERASE"/>
    <property type="match status" value="1"/>
</dbReference>
<dbReference type="InterPro" id="IPR005835">
    <property type="entry name" value="NTP_transferase_dom"/>
</dbReference>
<dbReference type="InterPro" id="IPR050486">
    <property type="entry name" value="Mannose-1P_guanyltransferase"/>
</dbReference>
<dbReference type="Gene3D" id="2.160.10.10">
    <property type="entry name" value="Hexapeptide repeat proteins"/>
    <property type="match status" value="1"/>
</dbReference>
<name>A0A6J7IU11_9ZZZZ</name>
<dbReference type="Pfam" id="PF00483">
    <property type="entry name" value="NTP_transferase"/>
    <property type="match status" value="1"/>
</dbReference>
<proteinExistence type="inferred from homology"/>
<protein>
    <submittedName>
        <fullName evidence="4">Unannotated protein</fullName>
    </submittedName>
</protein>
<evidence type="ECO:0000313" key="4">
    <source>
        <dbReference type="EMBL" id="CAB4933792.1"/>
    </source>
</evidence>
<dbReference type="SUPFAM" id="SSF53448">
    <property type="entry name" value="Nucleotide-diphospho-sugar transferases"/>
    <property type="match status" value="1"/>
</dbReference>
<dbReference type="Pfam" id="PF25087">
    <property type="entry name" value="GMPPB_C"/>
    <property type="match status" value="1"/>
</dbReference>
<dbReference type="EMBL" id="CAFBMK010000183">
    <property type="protein sequence ID" value="CAB4933792.1"/>
    <property type="molecule type" value="Genomic_DNA"/>
</dbReference>
<dbReference type="InterPro" id="IPR029044">
    <property type="entry name" value="Nucleotide-diphossugar_trans"/>
</dbReference>
<evidence type="ECO:0000256" key="1">
    <source>
        <dbReference type="ARBA" id="ARBA00007274"/>
    </source>
</evidence>
<feature type="domain" description="Mannose-1-phosphate guanyltransferase C-terminal" evidence="3">
    <location>
        <begin position="262"/>
        <end position="348"/>
    </location>
</feature>
<feature type="domain" description="Nucleotidyl transferase" evidence="2">
    <location>
        <begin position="3"/>
        <end position="231"/>
    </location>
</feature>
<gene>
    <name evidence="4" type="ORF">UFOPK3564_02531</name>
</gene>
<dbReference type="CDD" id="cd04181">
    <property type="entry name" value="NTP_transferase"/>
    <property type="match status" value="1"/>
</dbReference>
<dbReference type="Gene3D" id="3.90.550.10">
    <property type="entry name" value="Spore Coat Polysaccharide Biosynthesis Protein SpsA, Chain A"/>
    <property type="match status" value="1"/>
</dbReference>
<sequence length="372" mass="38922">MQAVILVGGKGTRLRPLTSERPKPIVPVADRPFLAHMLEWVARHGMTDVVLCCGFRSDAVVEVIGDGSQYGVHVTWVFEPEPRGTAGAVKMAEEHLQERFMLINGDVLTDMDLSAQIEAHERTGAVATLALVPVEDPSAYGLVRLEDDGRVRGFLEKPKAEDIDTDLISAGAYVLERSIMDMIPAGREVSIEREVWPHLVGEGLYGHVHRGAYWMDIGTPERYVQGVADVLSGAVRTATLDRLQDGPVMAGADVDPTAVVAPDALVEAGARVGAGARIGSGTVVGAGASVDAGASLDRAVLLPGARVGARAELSSCVIGADAAIGDAAHVKEHVIVGDGVQVPAATRLPEVEVAEDAPAAEAPAATRPIAAD</sequence>
<dbReference type="InterPro" id="IPR056729">
    <property type="entry name" value="GMPPB_C"/>
</dbReference>
<dbReference type="AlphaFoldDB" id="A0A6J7IU11"/>
<organism evidence="4">
    <name type="scientific">freshwater metagenome</name>
    <dbReference type="NCBI Taxonomy" id="449393"/>
    <lineage>
        <taxon>unclassified sequences</taxon>
        <taxon>metagenomes</taxon>
        <taxon>ecological metagenomes</taxon>
    </lineage>
</organism>
<accession>A0A6J7IU11</accession>
<comment type="similarity">
    <text evidence="1">Belongs to the transferase hexapeptide repeat family.</text>
</comment>
<reference evidence="4" key="1">
    <citation type="submission" date="2020-05" db="EMBL/GenBank/DDBJ databases">
        <authorList>
            <person name="Chiriac C."/>
            <person name="Salcher M."/>
            <person name="Ghai R."/>
            <person name="Kavagutti S V."/>
        </authorList>
    </citation>
    <scope>NUCLEOTIDE SEQUENCE</scope>
</reference>
<dbReference type="InterPro" id="IPR011004">
    <property type="entry name" value="Trimer_LpxA-like_sf"/>
</dbReference>
<dbReference type="SUPFAM" id="SSF51161">
    <property type="entry name" value="Trimeric LpxA-like enzymes"/>
    <property type="match status" value="1"/>
</dbReference>
<evidence type="ECO:0000259" key="2">
    <source>
        <dbReference type="Pfam" id="PF00483"/>
    </source>
</evidence>